<keyword evidence="5" id="KW-1185">Reference proteome</keyword>
<evidence type="ECO:0008006" key="6">
    <source>
        <dbReference type="Google" id="ProtNLM"/>
    </source>
</evidence>
<sequence>MEERRAKTLDALSAFIQSQKALLADTLSDIDHLKELRNEISSQPADVELSPHFVDQLNASTSKLSDNADAITAGLPDDFDWSLLAGQDPAPFKALASTSRQAYAQRSIPPELPLSTPTPLQQYVRDQKRLIIDPAIASLPILSSDSEEEPPDPEEVRKLQEREKIRDLKKRRINGGGSLFGGLGLRKPTDGVYIRMDQADESAEVDIWGNGSVGAGKGKGKGVQVPGAVDELSDVDAGDVDGPSYAGKAVGGKSWPTPEEPPTYTKAGRQRQPTRKASAIASSSRSSRAKTKQPVLEPEENEDQEENDDDAPSKEVLTDKKGKPRPETYKQAWSISEQHLLERLLEEIPDGEKNRWAKISKAMNGRRTARQVASRVQKYYEKLKRFGVDVGKS</sequence>
<dbReference type="PANTHER" id="PTHR22705:SF0">
    <property type="entry name" value="ZZ-TYPE ZINC FINGER-CONTAINING PROTEIN 3"/>
    <property type="match status" value="1"/>
</dbReference>
<dbReference type="PANTHER" id="PTHR22705">
    <property type="entry name" value="ZINC FINGER, ZZ DOMAIN CONTAINING 3"/>
    <property type="match status" value="1"/>
</dbReference>
<feature type="region of interest" description="Disordered" evidence="1">
    <location>
        <begin position="208"/>
        <end position="330"/>
    </location>
</feature>
<protein>
    <recommendedName>
        <fullName evidence="6">Myb-like domain-containing protein</fullName>
    </recommendedName>
</protein>
<evidence type="ECO:0000313" key="4">
    <source>
        <dbReference type="EMBL" id="KAK7682719.1"/>
    </source>
</evidence>
<dbReference type="Proteomes" id="UP001385951">
    <property type="component" value="Unassembled WGS sequence"/>
</dbReference>
<dbReference type="InterPro" id="IPR017930">
    <property type="entry name" value="Myb_dom"/>
</dbReference>
<dbReference type="InterPro" id="IPR037830">
    <property type="entry name" value="ZZZ3"/>
</dbReference>
<dbReference type="InterPro" id="IPR001005">
    <property type="entry name" value="SANT/Myb"/>
</dbReference>
<name>A0AAW0FX06_9APHY</name>
<dbReference type="Pfam" id="PF23082">
    <property type="entry name" value="Myb_DNA-binding_2"/>
    <property type="match status" value="1"/>
</dbReference>
<feature type="domain" description="Myb-like" evidence="2">
    <location>
        <begin position="325"/>
        <end position="380"/>
    </location>
</feature>
<dbReference type="InterPro" id="IPR009057">
    <property type="entry name" value="Homeodomain-like_sf"/>
</dbReference>
<dbReference type="PROSITE" id="PS51294">
    <property type="entry name" value="HTH_MYB"/>
    <property type="match status" value="1"/>
</dbReference>
<dbReference type="SUPFAM" id="SSF46689">
    <property type="entry name" value="Homeodomain-like"/>
    <property type="match status" value="1"/>
</dbReference>
<feature type="region of interest" description="Disordered" evidence="1">
    <location>
        <begin position="141"/>
        <end position="170"/>
    </location>
</feature>
<feature type="compositionally biased region" description="Low complexity" evidence="1">
    <location>
        <begin position="277"/>
        <end position="286"/>
    </location>
</feature>
<evidence type="ECO:0000256" key="1">
    <source>
        <dbReference type="SAM" id="MobiDB-lite"/>
    </source>
</evidence>
<dbReference type="SMART" id="SM00717">
    <property type="entry name" value="SANT"/>
    <property type="match status" value="1"/>
</dbReference>
<dbReference type="PROSITE" id="PS50090">
    <property type="entry name" value="MYB_LIKE"/>
    <property type="match status" value="1"/>
</dbReference>
<evidence type="ECO:0000259" key="2">
    <source>
        <dbReference type="PROSITE" id="PS50090"/>
    </source>
</evidence>
<dbReference type="CDD" id="cd00167">
    <property type="entry name" value="SANT"/>
    <property type="match status" value="1"/>
</dbReference>
<feature type="compositionally biased region" description="Basic and acidic residues" evidence="1">
    <location>
        <begin position="154"/>
        <end position="166"/>
    </location>
</feature>
<evidence type="ECO:0000313" key="5">
    <source>
        <dbReference type="Proteomes" id="UP001385951"/>
    </source>
</evidence>
<comment type="caution">
    <text evidence="4">The sequence shown here is derived from an EMBL/GenBank/DDBJ whole genome shotgun (WGS) entry which is preliminary data.</text>
</comment>
<reference evidence="4 5" key="1">
    <citation type="submission" date="2022-09" db="EMBL/GenBank/DDBJ databases">
        <authorList>
            <person name="Palmer J.M."/>
        </authorList>
    </citation>
    <scope>NUCLEOTIDE SEQUENCE [LARGE SCALE GENOMIC DNA]</scope>
    <source>
        <strain evidence="4 5">DSM 7382</strain>
    </source>
</reference>
<dbReference type="AlphaFoldDB" id="A0AAW0FX06"/>
<proteinExistence type="predicted"/>
<feature type="domain" description="HTH myb-type" evidence="3">
    <location>
        <begin position="325"/>
        <end position="384"/>
    </location>
</feature>
<organism evidence="4 5">
    <name type="scientific">Cerrena zonata</name>
    <dbReference type="NCBI Taxonomy" id="2478898"/>
    <lineage>
        <taxon>Eukaryota</taxon>
        <taxon>Fungi</taxon>
        <taxon>Dikarya</taxon>
        <taxon>Basidiomycota</taxon>
        <taxon>Agaricomycotina</taxon>
        <taxon>Agaricomycetes</taxon>
        <taxon>Polyporales</taxon>
        <taxon>Cerrenaceae</taxon>
        <taxon>Cerrena</taxon>
    </lineage>
</organism>
<accession>A0AAW0FX06</accession>
<gene>
    <name evidence="4" type="ORF">QCA50_014102</name>
</gene>
<dbReference type="Gene3D" id="1.10.10.60">
    <property type="entry name" value="Homeodomain-like"/>
    <property type="match status" value="1"/>
</dbReference>
<evidence type="ECO:0000259" key="3">
    <source>
        <dbReference type="PROSITE" id="PS51294"/>
    </source>
</evidence>
<feature type="compositionally biased region" description="Acidic residues" evidence="1">
    <location>
        <begin position="297"/>
        <end position="310"/>
    </location>
</feature>
<dbReference type="EMBL" id="JASBNA010000034">
    <property type="protein sequence ID" value="KAK7682719.1"/>
    <property type="molecule type" value="Genomic_DNA"/>
</dbReference>
<feature type="compositionally biased region" description="Basic and acidic residues" evidence="1">
    <location>
        <begin position="311"/>
        <end position="328"/>
    </location>
</feature>